<accession>A0A0C1YNH3</accession>
<comment type="caution">
    <text evidence="2">The sequence shown here is derived from an EMBL/GenBank/DDBJ whole genome shotgun (WGS) entry which is preliminary data.</text>
</comment>
<feature type="compositionally biased region" description="Polar residues" evidence="1">
    <location>
        <begin position="61"/>
        <end position="72"/>
    </location>
</feature>
<protein>
    <submittedName>
        <fullName evidence="2">Uncharacterized protein</fullName>
    </submittedName>
</protein>
<proteinExistence type="predicted"/>
<organism evidence="2">
    <name type="scientific">Lyngbya confervoides BDU141951</name>
    <dbReference type="NCBI Taxonomy" id="1574623"/>
    <lineage>
        <taxon>Bacteria</taxon>
        <taxon>Bacillati</taxon>
        <taxon>Cyanobacteriota</taxon>
        <taxon>Cyanophyceae</taxon>
        <taxon>Oscillatoriophycideae</taxon>
        <taxon>Oscillatoriales</taxon>
        <taxon>Microcoleaceae</taxon>
        <taxon>Lyngbya</taxon>
    </lineage>
</organism>
<evidence type="ECO:0000256" key="1">
    <source>
        <dbReference type="SAM" id="MobiDB-lite"/>
    </source>
</evidence>
<feature type="compositionally biased region" description="Polar residues" evidence="1">
    <location>
        <begin position="43"/>
        <end position="52"/>
    </location>
</feature>
<gene>
    <name evidence="2" type="ORF">QQ91_000410</name>
</gene>
<reference evidence="2" key="1">
    <citation type="submission" date="2014-11" db="EMBL/GenBank/DDBJ databases">
        <authorList>
            <person name="Malar M.C."/>
            <person name="Sen D."/>
            <person name="Tripathy S."/>
        </authorList>
    </citation>
    <scope>NUCLEOTIDE SEQUENCE</scope>
    <source>
        <strain evidence="2">BDU141951</strain>
    </source>
</reference>
<evidence type="ECO:0000313" key="2">
    <source>
        <dbReference type="EMBL" id="NEV65576.1"/>
    </source>
</evidence>
<dbReference type="AlphaFoldDB" id="A0A0C1YNH3"/>
<sequence length="72" mass="8180">MSQGLINRTRRDRPAIDPVLRTGRISGYVSGLQRHMLQMAHPWQQSPGNPQLTRAEKQHSRNLSSFSLTQKG</sequence>
<dbReference type="EMBL" id="JTHE02000002">
    <property type="protein sequence ID" value="NEV65576.1"/>
    <property type="molecule type" value="Genomic_DNA"/>
</dbReference>
<reference evidence="2" key="2">
    <citation type="journal article" date="2015" name="Genome Announc.">
        <title>Draft Genome Sequence of Filamentous Marine Cyanobacterium Lyngbya confervoides Strain BDU141951.</title>
        <authorList>
            <person name="Chandrababunaidu M.M."/>
            <person name="Sen D."/>
            <person name="Tripathy S."/>
        </authorList>
    </citation>
    <scope>NUCLEOTIDE SEQUENCE</scope>
    <source>
        <strain evidence="2">BDU141951</strain>
    </source>
</reference>
<reference evidence="2" key="3">
    <citation type="submission" date="2020-02" db="EMBL/GenBank/DDBJ databases">
        <authorList>
            <person name="Sarangi A.N."/>
            <person name="Ghosh S."/>
            <person name="Mukherjee M."/>
            <person name="Tripathy S."/>
        </authorList>
    </citation>
    <scope>NUCLEOTIDE SEQUENCE</scope>
    <source>
        <strain evidence="2">BDU141951</strain>
    </source>
</reference>
<feature type="region of interest" description="Disordered" evidence="1">
    <location>
        <begin position="41"/>
        <end position="72"/>
    </location>
</feature>
<name>A0A0C1YNH3_9CYAN</name>